<feature type="coiled-coil region" evidence="1">
    <location>
        <begin position="24"/>
        <end position="69"/>
    </location>
</feature>
<dbReference type="RefSeq" id="WP_147054294.1">
    <property type="nucleotide sequence ID" value="NZ_BJYL01000003.1"/>
</dbReference>
<name>A0A511Z356_9BACL</name>
<protein>
    <submittedName>
        <fullName evidence="2">Uncharacterized protein</fullName>
    </submittedName>
</protein>
<evidence type="ECO:0000313" key="2">
    <source>
        <dbReference type="EMBL" id="GEN81837.1"/>
    </source>
</evidence>
<dbReference type="AlphaFoldDB" id="A0A511Z356"/>
<gene>
    <name evidence="2" type="ORF">SLU01_01490</name>
</gene>
<dbReference type="EMBL" id="BJYL01000003">
    <property type="protein sequence ID" value="GEN81837.1"/>
    <property type="molecule type" value="Genomic_DNA"/>
</dbReference>
<dbReference type="Proteomes" id="UP000321901">
    <property type="component" value="Unassembled WGS sequence"/>
</dbReference>
<reference evidence="2 3" key="1">
    <citation type="submission" date="2019-07" db="EMBL/GenBank/DDBJ databases">
        <title>Whole genome shotgun sequence of Sporosarcina luteola NBRC 105378.</title>
        <authorList>
            <person name="Hosoyama A."/>
            <person name="Uohara A."/>
            <person name="Ohji S."/>
            <person name="Ichikawa N."/>
        </authorList>
    </citation>
    <scope>NUCLEOTIDE SEQUENCE [LARGE SCALE GENOMIC DNA]</scope>
    <source>
        <strain evidence="2 3">NBRC 105378</strain>
    </source>
</reference>
<keyword evidence="1" id="KW-0175">Coiled coil</keyword>
<proteinExistence type="predicted"/>
<sequence>MVTILVEMNGDMAGQNTELLSREISSLHREIRGMKEKVADLEKQYQAEIRIKDAKIENLKNEIRQLEMKDQPLKYD</sequence>
<organism evidence="2 3">
    <name type="scientific">Sporosarcina luteola</name>
    <dbReference type="NCBI Taxonomy" id="582850"/>
    <lineage>
        <taxon>Bacteria</taxon>
        <taxon>Bacillati</taxon>
        <taxon>Bacillota</taxon>
        <taxon>Bacilli</taxon>
        <taxon>Bacillales</taxon>
        <taxon>Caryophanaceae</taxon>
        <taxon>Sporosarcina</taxon>
    </lineage>
</organism>
<evidence type="ECO:0000313" key="3">
    <source>
        <dbReference type="Proteomes" id="UP000321901"/>
    </source>
</evidence>
<evidence type="ECO:0000256" key="1">
    <source>
        <dbReference type="SAM" id="Coils"/>
    </source>
</evidence>
<comment type="caution">
    <text evidence="2">The sequence shown here is derived from an EMBL/GenBank/DDBJ whole genome shotgun (WGS) entry which is preliminary data.</text>
</comment>
<accession>A0A511Z356</accession>
<keyword evidence="3" id="KW-1185">Reference proteome</keyword>